<dbReference type="STRING" id="282676.B6F84_13355"/>
<dbReference type="RefSeq" id="WP_148692700.1">
    <property type="nucleotide sequence ID" value="NZ_CP020477.1"/>
</dbReference>
<evidence type="ECO:0000256" key="2">
    <source>
        <dbReference type="ARBA" id="ARBA00038825"/>
    </source>
</evidence>
<protein>
    <recommendedName>
        <fullName evidence="3">Pyridine nucleotide-disulfide oxidoreductase domain-containing protein 2</fullName>
    </recommendedName>
</protein>
<dbReference type="Proteomes" id="UP000193404">
    <property type="component" value="Chromosome"/>
</dbReference>
<evidence type="ECO:0000313" key="6">
    <source>
        <dbReference type="Proteomes" id="UP000193404"/>
    </source>
</evidence>
<name>A0A1W6K310_9CREN</name>
<dbReference type="AlphaFoldDB" id="A0A1W6K310"/>
<dbReference type="InterPro" id="IPR002937">
    <property type="entry name" value="Amino_oxidase"/>
</dbReference>
<dbReference type="GeneID" id="41591927"/>
<dbReference type="KEGG" id="aman:B6F84_13355"/>
<accession>A0A1W6K310</accession>
<dbReference type="PANTHER" id="PTHR10668">
    <property type="entry name" value="PHYTOENE DEHYDROGENASE"/>
    <property type="match status" value="1"/>
</dbReference>
<comment type="function">
    <text evidence="1">Probable oxidoreductase that may play a role as regulator of mitochondrial function.</text>
</comment>
<dbReference type="OrthoDB" id="11867at2157"/>
<comment type="subunit">
    <text evidence="2">Interacts with COX5B; this interaction may contribute to localize PYROXD2 to the inner face of the inner mitochondrial membrane.</text>
</comment>
<evidence type="ECO:0000256" key="1">
    <source>
        <dbReference type="ARBA" id="ARBA00037217"/>
    </source>
</evidence>
<dbReference type="PANTHER" id="PTHR10668:SF103">
    <property type="entry name" value="PYRIDINE NUCLEOTIDE-DISULFIDE OXIDOREDUCTASE DOMAIN-CONTAINING PROTEIN 2"/>
    <property type="match status" value="1"/>
</dbReference>
<dbReference type="PRINTS" id="PR00419">
    <property type="entry name" value="ADXRDTASE"/>
</dbReference>
<dbReference type="GO" id="GO:0016491">
    <property type="term" value="F:oxidoreductase activity"/>
    <property type="evidence" value="ECO:0007669"/>
    <property type="project" value="InterPro"/>
</dbReference>
<organism evidence="5 6">
    <name type="scientific">Acidianus manzaensis</name>
    <dbReference type="NCBI Taxonomy" id="282676"/>
    <lineage>
        <taxon>Archaea</taxon>
        <taxon>Thermoproteota</taxon>
        <taxon>Thermoprotei</taxon>
        <taxon>Sulfolobales</taxon>
        <taxon>Sulfolobaceae</taxon>
        <taxon>Acidianus</taxon>
    </lineage>
</organism>
<reference evidence="5 6" key="1">
    <citation type="submission" date="2017-03" db="EMBL/GenBank/DDBJ databases">
        <title>Sulfur activation and transportation mechanism of thermophilic Archaea Acidianus manzaensis YN-25.</title>
        <authorList>
            <person name="Ma Y."/>
            <person name="Yang Y."/>
            <person name="Xia J."/>
        </authorList>
    </citation>
    <scope>NUCLEOTIDE SEQUENCE [LARGE SCALE GENOMIC DNA]</scope>
    <source>
        <strain evidence="5 6">YN-25</strain>
    </source>
</reference>
<dbReference type="SUPFAM" id="SSF51905">
    <property type="entry name" value="FAD/NAD(P)-binding domain"/>
    <property type="match status" value="1"/>
</dbReference>
<sequence length="423" mass="47870">MKVAVIGAGHNGLISAYYLRKNGFDVTVFEGRSKVGGMADTEIVNGVKISRASYVLGLMPSKLVKEFKIPVIEQDPVQIIYDDKPIPFWRNRERRIKELKSIGEENFGEFEDIISRFKSMLEEKFTFVDTPPSKEEITEEAEKIGVEEIMKLTSGEFLNKYISNKKYHRFFIYPSMENSPAYLVSYFYANWSFVKGGMGTVAERIKEEAEKIGVKIRLNTKVDKIISKNDQVKGIKFDNKEEDFDLIVSAVSPAETVKLADINVKFPVRRYGWVKYNLIFENEPKMPEDLAKFKSSIIDCDAGEIVLPYAVDDSIGGYVMEMMGDLDEALDIFKGNVIYQEELTAEKAEKDYILPGGDLNHLPMREPYLFDGRPMKGWGYSSPIKGLYLTGAGTYPGGQVVGVSGYNVVLKILKDLKIENKSM</sequence>
<gene>
    <name evidence="5" type="ORF">B6F84_13355</name>
</gene>
<evidence type="ECO:0000256" key="3">
    <source>
        <dbReference type="ARBA" id="ARBA00040298"/>
    </source>
</evidence>
<evidence type="ECO:0000259" key="4">
    <source>
        <dbReference type="Pfam" id="PF01593"/>
    </source>
</evidence>
<proteinExistence type="predicted"/>
<keyword evidence="6" id="KW-1185">Reference proteome</keyword>
<dbReference type="InterPro" id="IPR036188">
    <property type="entry name" value="FAD/NAD-bd_sf"/>
</dbReference>
<feature type="domain" description="Amine oxidase" evidence="4">
    <location>
        <begin position="12"/>
        <end position="254"/>
    </location>
</feature>
<dbReference type="Gene3D" id="3.50.50.60">
    <property type="entry name" value="FAD/NAD(P)-binding domain"/>
    <property type="match status" value="2"/>
</dbReference>
<evidence type="ECO:0000313" key="5">
    <source>
        <dbReference type="EMBL" id="ARM76906.1"/>
    </source>
</evidence>
<dbReference type="Pfam" id="PF01593">
    <property type="entry name" value="Amino_oxidase"/>
    <property type="match status" value="1"/>
</dbReference>
<dbReference type="EMBL" id="CP020477">
    <property type="protein sequence ID" value="ARM76906.1"/>
    <property type="molecule type" value="Genomic_DNA"/>
</dbReference>